<keyword evidence="3" id="KW-1185">Reference proteome</keyword>
<gene>
    <name evidence="2" type="ORF">F5X68DRAFT_118106</name>
</gene>
<evidence type="ECO:0000313" key="3">
    <source>
        <dbReference type="Proteomes" id="UP000770015"/>
    </source>
</evidence>
<protein>
    <submittedName>
        <fullName evidence="2">Uncharacterized protein</fullName>
    </submittedName>
</protein>
<dbReference type="EMBL" id="JAGSXJ010000027">
    <property type="protein sequence ID" value="KAH6672642.1"/>
    <property type="molecule type" value="Genomic_DNA"/>
</dbReference>
<reference evidence="2" key="1">
    <citation type="journal article" date="2021" name="Nat. Commun.">
        <title>Genetic determinants of endophytism in the Arabidopsis root mycobiome.</title>
        <authorList>
            <person name="Mesny F."/>
            <person name="Miyauchi S."/>
            <person name="Thiergart T."/>
            <person name="Pickel B."/>
            <person name="Atanasova L."/>
            <person name="Karlsson M."/>
            <person name="Huettel B."/>
            <person name="Barry K.W."/>
            <person name="Haridas S."/>
            <person name="Chen C."/>
            <person name="Bauer D."/>
            <person name="Andreopoulos W."/>
            <person name="Pangilinan J."/>
            <person name="LaButti K."/>
            <person name="Riley R."/>
            <person name="Lipzen A."/>
            <person name="Clum A."/>
            <person name="Drula E."/>
            <person name="Henrissat B."/>
            <person name="Kohler A."/>
            <person name="Grigoriev I.V."/>
            <person name="Martin F.M."/>
            <person name="Hacquard S."/>
        </authorList>
    </citation>
    <scope>NUCLEOTIDE SEQUENCE</scope>
    <source>
        <strain evidence="2">MPI-SDFR-AT-0117</strain>
    </source>
</reference>
<evidence type="ECO:0000313" key="2">
    <source>
        <dbReference type="EMBL" id="KAH6672642.1"/>
    </source>
</evidence>
<organism evidence="2 3">
    <name type="scientific">Plectosphaerella plurivora</name>
    <dbReference type="NCBI Taxonomy" id="936078"/>
    <lineage>
        <taxon>Eukaryota</taxon>
        <taxon>Fungi</taxon>
        <taxon>Dikarya</taxon>
        <taxon>Ascomycota</taxon>
        <taxon>Pezizomycotina</taxon>
        <taxon>Sordariomycetes</taxon>
        <taxon>Hypocreomycetidae</taxon>
        <taxon>Glomerellales</taxon>
        <taxon>Plectosphaerellaceae</taxon>
        <taxon>Plectosphaerella</taxon>
    </lineage>
</organism>
<feature type="region of interest" description="Disordered" evidence="1">
    <location>
        <begin position="148"/>
        <end position="180"/>
    </location>
</feature>
<feature type="region of interest" description="Disordered" evidence="1">
    <location>
        <begin position="282"/>
        <end position="309"/>
    </location>
</feature>
<sequence length="324" mass="37008">MKGRPVDQLVYECLFPKARASDPPNFHALLQRSLIPEVRSEVHSFYGHIETHEAKYPGLDYTNRIHRIRLSRWTWHRRLFRAFDTLALTHSEIANLTKWEGTLWAKERFEKEQGITIKDTAADDFPDWVEPEDRIQVEPTHVELSQEDLEVEEEELDVELEDEDDDEDSEDEEIHSVGNALNDRLRERVARRQAGETNTPLDEEWEQWLKNFLETTDWTTAQGERTIPRGIDGEVRPVPQNIVPAHVLAAARAGRWSDVPSNLHNLVRCILDGSVALADEATAPASPSMPPLTRAPAAAPAGRDYYSGPWRRTWSALRPAGDSV</sequence>
<comment type="caution">
    <text evidence="2">The sequence shown here is derived from an EMBL/GenBank/DDBJ whole genome shotgun (WGS) entry which is preliminary data.</text>
</comment>
<name>A0A9P8V492_9PEZI</name>
<feature type="compositionally biased region" description="Acidic residues" evidence="1">
    <location>
        <begin position="148"/>
        <end position="173"/>
    </location>
</feature>
<feature type="non-terminal residue" evidence="2">
    <location>
        <position position="324"/>
    </location>
</feature>
<dbReference type="Proteomes" id="UP000770015">
    <property type="component" value="Unassembled WGS sequence"/>
</dbReference>
<evidence type="ECO:0000256" key="1">
    <source>
        <dbReference type="SAM" id="MobiDB-lite"/>
    </source>
</evidence>
<proteinExistence type="predicted"/>
<accession>A0A9P8V492</accession>
<dbReference type="OrthoDB" id="4106209at2759"/>
<dbReference type="AlphaFoldDB" id="A0A9P8V492"/>